<dbReference type="PRINTS" id="PR00081">
    <property type="entry name" value="GDHRDH"/>
</dbReference>
<dbReference type="RefSeq" id="WP_184568247.1">
    <property type="nucleotide sequence ID" value="NZ_JACIEI010000024.1"/>
</dbReference>
<dbReference type="Gene3D" id="3.40.50.720">
    <property type="entry name" value="NAD(P)-binding Rossmann-like Domain"/>
    <property type="match status" value="1"/>
</dbReference>
<reference evidence="1 2" key="1">
    <citation type="submission" date="2020-08" db="EMBL/GenBank/DDBJ databases">
        <title>Genomic Encyclopedia of Type Strains, Phase IV (KMG-IV): sequencing the most valuable type-strain genomes for metagenomic binning, comparative biology and taxonomic classification.</title>
        <authorList>
            <person name="Goeker M."/>
        </authorList>
    </citation>
    <scope>NUCLEOTIDE SEQUENCE [LARGE SCALE GENOMIC DNA]</scope>
    <source>
        <strain evidence="1 2">DSM 102234</strain>
    </source>
</reference>
<sequence length="227" mass="24227">MTIKKPLAIVAGAGTGLGQSLCASVEQDGYQVVGLGRTAPSNPIGQFHALDLADMNAAPTKLTSIINDYGPPKIVIHNTAELVIAPLADTTLDDFSRTWTSMVQSAFILAQTTLPQMEKAGGGTFIVSGATASLRGGAKFAAFASAKFALRGLTQSLAREYQLRGIHVCHVILDGIIDTAKSRDQHSLDPSKMMRPEDIAQAYLQLVHQPQSTWTHELDLRPASEGF</sequence>
<dbReference type="EMBL" id="JACIEI010000024">
    <property type="protein sequence ID" value="MBB3995999.1"/>
    <property type="molecule type" value="Genomic_DNA"/>
</dbReference>
<name>A0A7W6EDW8_9RHOB</name>
<dbReference type="InterPro" id="IPR002347">
    <property type="entry name" value="SDR_fam"/>
</dbReference>
<dbReference type="Pfam" id="PF00106">
    <property type="entry name" value="adh_short"/>
    <property type="match status" value="1"/>
</dbReference>
<accession>A0A7W6EDW8</accession>
<proteinExistence type="predicted"/>
<dbReference type="PANTHER" id="PTHR43431">
    <property type="entry name" value="OXIDOREDUCTASE, SHORT CHAIN DEHYDROGENASE/REDUCTASE FAMILY (AFU_ORTHOLOGUE AFUA_5G14000)"/>
    <property type="match status" value="1"/>
</dbReference>
<dbReference type="InterPro" id="IPR036291">
    <property type="entry name" value="NAD(P)-bd_dom_sf"/>
</dbReference>
<evidence type="ECO:0000313" key="2">
    <source>
        <dbReference type="Proteomes" id="UP000530268"/>
    </source>
</evidence>
<protein>
    <submittedName>
        <fullName evidence="1">NAD(P)-dependent dehydrogenase (Short-subunit alcohol dehydrogenase family)</fullName>
    </submittedName>
</protein>
<evidence type="ECO:0000313" key="1">
    <source>
        <dbReference type="EMBL" id="MBB3995999.1"/>
    </source>
</evidence>
<organism evidence="1 2">
    <name type="scientific">Sulfitobacter undariae</name>
    <dbReference type="NCBI Taxonomy" id="1563671"/>
    <lineage>
        <taxon>Bacteria</taxon>
        <taxon>Pseudomonadati</taxon>
        <taxon>Pseudomonadota</taxon>
        <taxon>Alphaproteobacteria</taxon>
        <taxon>Rhodobacterales</taxon>
        <taxon>Roseobacteraceae</taxon>
        <taxon>Sulfitobacter</taxon>
    </lineage>
</organism>
<dbReference type="SUPFAM" id="SSF51735">
    <property type="entry name" value="NAD(P)-binding Rossmann-fold domains"/>
    <property type="match status" value="1"/>
</dbReference>
<dbReference type="Proteomes" id="UP000530268">
    <property type="component" value="Unassembled WGS sequence"/>
</dbReference>
<gene>
    <name evidence="1" type="ORF">GGR95_003665</name>
</gene>
<comment type="caution">
    <text evidence="1">The sequence shown here is derived from an EMBL/GenBank/DDBJ whole genome shotgun (WGS) entry which is preliminary data.</text>
</comment>
<dbReference type="PANTHER" id="PTHR43431:SF7">
    <property type="entry name" value="OXIDOREDUCTASE, SHORT CHAIN DEHYDROGENASE_REDUCTASE FAMILY (AFU_ORTHOLOGUE AFUA_5G14000)"/>
    <property type="match status" value="1"/>
</dbReference>
<keyword evidence="2" id="KW-1185">Reference proteome</keyword>
<dbReference type="AlphaFoldDB" id="A0A7W6EDW8"/>